<gene>
    <name evidence="1" type="ORF">US94_C0014G0006</name>
</gene>
<dbReference type="AlphaFoldDB" id="A0A0G0K328"/>
<reference evidence="1 2" key="1">
    <citation type="journal article" date="2015" name="Nature">
        <title>rRNA introns, odd ribosomes, and small enigmatic genomes across a large radiation of phyla.</title>
        <authorList>
            <person name="Brown C.T."/>
            <person name="Hug L.A."/>
            <person name="Thomas B.C."/>
            <person name="Sharon I."/>
            <person name="Castelle C.J."/>
            <person name="Singh A."/>
            <person name="Wilkins M.J."/>
            <person name="Williams K.H."/>
            <person name="Banfield J.F."/>
        </authorList>
    </citation>
    <scope>NUCLEOTIDE SEQUENCE [LARGE SCALE GENOMIC DNA]</scope>
</reference>
<comment type="caution">
    <text evidence="1">The sequence shown here is derived from an EMBL/GenBank/DDBJ whole genome shotgun (WGS) entry which is preliminary data.</text>
</comment>
<accession>A0A0G0K328</accession>
<protein>
    <submittedName>
        <fullName evidence="1">Uncharacterized protein</fullName>
    </submittedName>
</protein>
<sequence>MPNLHEIIKQIQKDLYCPVCGKNYEIGEIKIRGLFDHTLIVQTICDNGHITLFITIFQTKEKVSSISTNYVLDLSNTLEKFDGDFQKLWTR</sequence>
<dbReference type="Proteomes" id="UP000034498">
    <property type="component" value="Unassembled WGS sequence"/>
</dbReference>
<proteinExistence type="predicted"/>
<organism evidence="1 2">
    <name type="scientific">Berkelbacteria bacterium GW2011_GWB1_38_5</name>
    <dbReference type="NCBI Taxonomy" id="1618336"/>
    <lineage>
        <taxon>Bacteria</taxon>
        <taxon>Candidatus Berkelbacteria</taxon>
    </lineage>
</organism>
<evidence type="ECO:0000313" key="2">
    <source>
        <dbReference type="Proteomes" id="UP000034498"/>
    </source>
</evidence>
<evidence type="ECO:0000313" key="1">
    <source>
        <dbReference type="EMBL" id="KKQ74088.1"/>
    </source>
</evidence>
<name>A0A0G0K328_9BACT</name>
<dbReference type="STRING" id="1618336.US94_C0014G0006"/>
<dbReference type="EMBL" id="LBUX01000014">
    <property type="protein sequence ID" value="KKQ74088.1"/>
    <property type="molecule type" value="Genomic_DNA"/>
</dbReference>